<feature type="domain" description="STAS" evidence="1">
    <location>
        <begin position="42"/>
        <end position="96"/>
    </location>
</feature>
<dbReference type="Proteomes" id="UP000005012">
    <property type="component" value="Chromosome"/>
</dbReference>
<sequence length="96" mass="10591">MSHDLTWEKSSSALLLSGTLGRDSLLVFWEKRKSLLAEVEQIDVSGLEHVDSTGLAMLVRLKGELATEKRSLKIVGMSDNLTTLMELYGVKSLLLS</sequence>
<dbReference type="InterPro" id="IPR036513">
    <property type="entry name" value="STAS_dom_sf"/>
</dbReference>
<dbReference type="Gene3D" id="3.30.750.24">
    <property type="entry name" value="STAS domain"/>
    <property type="match status" value="1"/>
</dbReference>
<reference evidence="2 3" key="1">
    <citation type="journal article" date="2012" name="J. Bacteriol.">
        <title>Complete Genome Sequence of Providencia stuartii Clinical Isolate MRSN 2154.</title>
        <authorList>
            <person name="Clifford R.J."/>
            <person name="Hang J."/>
            <person name="Riley M.C."/>
            <person name="Onmus-Leone F."/>
            <person name="Kuschner R.A."/>
            <person name="Lesho E.P."/>
            <person name="Waterman P.E."/>
        </authorList>
    </citation>
    <scope>NUCLEOTIDE SEQUENCE [LARGE SCALE GENOMIC DNA]</scope>
    <source>
        <strain evidence="2 3">MRSN 2154</strain>
    </source>
</reference>
<accession>A0A140NNG7</accession>
<evidence type="ECO:0000313" key="2">
    <source>
        <dbReference type="EMBL" id="AFH94655.1"/>
    </source>
</evidence>
<dbReference type="InterPro" id="IPR049743">
    <property type="entry name" value="MlaB"/>
</dbReference>
<dbReference type="CDD" id="cd07043">
    <property type="entry name" value="STAS_anti-anti-sigma_factors"/>
    <property type="match status" value="1"/>
</dbReference>
<reference evidence="3" key="2">
    <citation type="submission" date="2012-04" db="EMBL/GenBank/DDBJ databases">
        <title>Complete genome sequence of Providencia stuartii clinical isolate MRSN 2154.</title>
        <authorList>
            <person name="Clifford R.J."/>
            <person name="Hang J."/>
            <person name="Riley M.C."/>
            <person name="Onmus-Leone F."/>
            <person name="Kuschner R.A."/>
            <person name="Lesho E.P."/>
            <person name="Waterman P.E."/>
        </authorList>
    </citation>
    <scope>NUCLEOTIDE SEQUENCE [LARGE SCALE GENOMIC DNA]</scope>
    <source>
        <strain evidence="3">MRSN 2154</strain>
    </source>
</reference>
<evidence type="ECO:0000259" key="1">
    <source>
        <dbReference type="PROSITE" id="PS50801"/>
    </source>
</evidence>
<dbReference type="KEGG" id="psi:S70_14115"/>
<dbReference type="SUPFAM" id="SSF52091">
    <property type="entry name" value="SpoIIaa-like"/>
    <property type="match status" value="1"/>
</dbReference>
<dbReference type="InterPro" id="IPR052746">
    <property type="entry name" value="MlaB_ABC_Transporter"/>
</dbReference>
<dbReference type="AlphaFoldDB" id="A0A140NNG7"/>
<dbReference type="HOGENOM" id="CLU_115403_13_4_6"/>
<dbReference type="PANTHER" id="PTHR35849:SF1">
    <property type="entry name" value="INTERMEMBRANE PHOSPHOLIPID TRANSPORT SYSTEM BINDING PROTEIN MLAB"/>
    <property type="match status" value="1"/>
</dbReference>
<name>A0A140NNG7_PROSM</name>
<dbReference type="InterPro" id="IPR058548">
    <property type="entry name" value="MlaB-like_STAS"/>
</dbReference>
<dbReference type="OrthoDB" id="5687860at2"/>
<dbReference type="PATRIC" id="fig|1157951.4.peg.2839"/>
<gene>
    <name evidence="2" type="ordered locus">S70_14115</name>
</gene>
<dbReference type="RefSeq" id="WP_004925456.1">
    <property type="nucleotide sequence ID" value="NC_017731.1"/>
</dbReference>
<dbReference type="PROSITE" id="PS50801">
    <property type="entry name" value="STAS"/>
    <property type="match status" value="1"/>
</dbReference>
<dbReference type="EMBL" id="CP003488">
    <property type="protein sequence ID" value="AFH94655.1"/>
    <property type="molecule type" value="Genomic_DNA"/>
</dbReference>
<dbReference type="PANTHER" id="PTHR35849">
    <property type="entry name" value="BLR2341 PROTEIN"/>
    <property type="match status" value="1"/>
</dbReference>
<organism evidence="2 3">
    <name type="scientific">Providencia stuartii (strain MRSN 2154)</name>
    <dbReference type="NCBI Taxonomy" id="1157951"/>
    <lineage>
        <taxon>Bacteria</taxon>
        <taxon>Pseudomonadati</taxon>
        <taxon>Pseudomonadota</taxon>
        <taxon>Gammaproteobacteria</taxon>
        <taxon>Enterobacterales</taxon>
        <taxon>Morganellaceae</taxon>
        <taxon>Providencia</taxon>
    </lineage>
</organism>
<proteinExistence type="predicted"/>
<dbReference type="GeneID" id="93520626"/>
<dbReference type="NCBIfam" id="NF033618">
    <property type="entry name" value="mlaB_1"/>
    <property type="match status" value="1"/>
</dbReference>
<evidence type="ECO:0000313" key="3">
    <source>
        <dbReference type="Proteomes" id="UP000005012"/>
    </source>
</evidence>
<dbReference type="Pfam" id="PF13466">
    <property type="entry name" value="STAS_2"/>
    <property type="match status" value="1"/>
</dbReference>
<dbReference type="InterPro" id="IPR002645">
    <property type="entry name" value="STAS_dom"/>
</dbReference>
<protein>
    <recommendedName>
        <fullName evidence="1">STAS domain-containing protein</fullName>
    </recommendedName>
</protein>